<dbReference type="Proteomes" id="UP000215914">
    <property type="component" value="Chromosome 3"/>
</dbReference>
<dbReference type="EMBL" id="CM007892">
    <property type="protein sequence ID" value="OTG30273.1"/>
    <property type="molecule type" value="Genomic_DNA"/>
</dbReference>
<reference evidence="2" key="1">
    <citation type="journal article" date="2017" name="Nature">
        <title>The sunflower genome provides insights into oil metabolism, flowering and Asterid evolution.</title>
        <authorList>
            <person name="Badouin H."/>
            <person name="Gouzy J."/>
            <person name="Grassa C.J."/>
            <person name="Murat F."/>
            <person name="Staton S.E."/>
            <person name="Cottret L."/>
            <person name="Lelandais-Briere C."/>
            <person name="Owens G.L."/>
            <person name="Carrere S."/>
            <person name="Mayjonade B."/>
            <person name="Legrand L."/>
            <person name="Gill N."/>
            <person name="Kane N.C."/>
            <person name="Bowers J.E."/>
            <person name="Hubner S."/>
            <person name="Bellec A."/>
            <person name="Berard A."/>
            <person name="Berges H."/>
            <person name="Blanchet N."/>
            <person name="Boniface M.C."/>
            <person name="Brunel D."/>
            <person name="Catrice O."/>
            <person name="Chaidir N."/>
            <person name="Claudel C."/>
            <person name="Donnadieu C."/>
            <person name="Faraut T."/>
            <person name="Fievet G."/>
            <person name="Helmstetter N."/>
            <person name="King M."/>
            <person name="Knapp S.J."/>
            <person name="Lai Z."/>
            <person name="Le Paslier M.C."/>
            <person name="Lippi Y."/>
            <person name="Lorenzon L."/>
            <person name="Mandel J.R."/>
            <person name="Marage G."/>
            <person name="Marchand G."/>
            <person name="Marquand E."/>
            <person name="Bret-Mestries E."/>
            <person name="Morien E."/>
            <person name="Nambeesan S."/>
            <person name="Nguyen T."/>
            <person name="Pegot-Espagnet P."/>
            <person name="Pouilly N."/>
            <person name="Raftis F."/>
            <person name="Sallet E."/>
            <person name="Schiex T."/>
            <person name="Thomas J."/>
            <person name="Vandecasteele C."/>
            <person name="Vares D."/>
            <person name="Vear F."/>
            <person name="Vautrin S."/>
            <person name="Crespi M."/>
            <person name="Mangin B."/>
            <person name="Burke J.M."/>
            <person name="Salse J."/>
            <person name="Munos S."/>
            <person name="Vincourt P."/>
            <person name="Rieseberg L.H."/>
            <person name="Langlade N.B."/>
        </authorList>
    </citation>
    <scope>NUCLEOTIDE SEQUENCE [LARGE SCALE GENOMIC DNA]</scope>
    <source>
        <strain evidence="2">cv. SF193</strain>
    </source>
</reference>
<dbReference type="AlphaFoldDB" id="A0A251V4T7"/>
<evidence type="ECO:0000313" key="1">
    <source>
        <dbReference type="EMBL" id="OTG30273.1"/>
    </source>
</evidence>
<dbReference type="InParanoid" id="A0A251V4T7"/>
<proteinExistence type="predicted"/>
<name>A0A251V4T7_HELAN</name>
<organism evidence="1 2">
    <name type="scientific">Helianthus annuus</name>
    <name type="common">Common sunflower</name>
    <dbReference type="NCBI Taxonomy" id="4232"/>
    <lineage>
        <taxon>Eukaryota</taxon>
        <taxon>Viridiplantae</taxon>
        <taxon>Streptophyta</taxon>
        <taxon>Embryophyta</taxon>
        <taxon>Tracheophyta</taxon>
        <taxon>Spermatophyta</taxon>
        <taxon>Magnoliopsida</taxon>
        <taxon>eudicotyledons</taxon>
        <taxon>Gunneridae</taxon>
        <taxon>Pentapetalae</taxon>
        <taxon>asterids</taxon>
        <taxon>campanulids</taxon>
        <taxon>Asterales</taxon>
        <taxon>Asteraceae</taxon>
        <taxon>Asteroideae</taxon>
        <taxon>Heliantheae alliance</taxon>
        <taxon>Heliantheae</taxon>
        <taxon>Helianthus</taxon>
    </lineage>
</organism>
<sequence>MLLGFAVSIGALLDKHSNRHSLLVLSDIISGSGRTTGDQSSLCDNVIYKETAAN</sequence>
<protein>
    <submittedName>
        <fullName evidence="1">Uncharacterized protein</fullName>
    </submittedName>
</protein>
<keyword evidence="2" id="KW-1185">Reference proteome</keyword>
<evidence type="ECO:0000313" key="2">
    <source>
        <dbReference type="Proteomes" id="UP000215914"/>
    </source>
</evidence>
<accession>A0A251V4T7</accession>
<gene>
    <name evidence="1" type="ORF">HannXRQ_Chr03g0062681</name>
</gene>